<dbReference type="InterPro" id="IPR008183">
    <property type="entry name" value="Aldose_1/G6P_1-epimerase"/>
</dbReference>
<dbReference type="GO" id="GO:0033499">
    <property type="term" value="P:galactose catabolic process via UDP-galactose, Leloir pathway"/>
    <property type="evidence" value="ECO:0007669"/>
    <property type="project" value="TreeGrafter"/>
</dbReference>
<proteinExistence type="predicted"/>
<keyword evidence="2" id="KW-1185">Reference proteome</keyword>
<dbReference type="InterPro" id="IPR011013">
    <property type="entry name" value="Gal_mutarotase_sf_dom"/>
</dbReference>
<dbReference type="InterPro" id="IPR014718">
    <property type="entry name" value="GH-type_carb-bd"/>
</dbReference>
<dbReference type="Proteomes" id="UP000533476">
    <property type="component" value="Unassembled WGS sequence"/>
</dbReference>
<dbReference type="CDD" id="cd01081">
    <property type="entry name" value="Aldose_epim"/>
    <property type="match status" value="1"/>
</dbReference>
<organism evidence="1 2">
    <name type="scientific">Sulfobacillus harzensis</name>
    <dbReference type="NCBI Taxonomy" id="2729629"/>
    <lineage>
        <taxon>Bacteria</taxon>
        <taxon>Bacillati</taxon>
        <taxon>Bacillota</taxon>
        <taxon>Clostridia</taxon>
        <taxon>Eubacteriales</taxon>
        <taxon>Clostridiales Family XVII. Incertae Sedis</taxon>
        <taxon>Sulfobacillus</taxon>
    </lineage>
</organism>
<dbReference type="SUPFAM" id="SSF74650">
    <property type="entry name" value="Galactose mutarotase-like"/>
    <property type="match status" value="1"/>
</dbReference>
<dbReference type="GO" id="GO:0004034">
    <property type="term" value="F:aldose 1-epimerase activity"/>
    <property type="evidence" value="ECO:0007669"/>
    <property type="project" value="TreeGrafter"/>
</dbReference>
<dbReference type="Pfam" id="PF01263">
    <property type="entry name" value="Aldose_epim"/>
    <property type="match status" value="1"/>
</dbReference>
<dbReference type="PANTHER" id="PTHR10091:SF0">
    <property type="entry name" value="GALACTOSE MUTAROTASE"/>
    <property type="match status" value="1"/>
</dbReference>
<reference evidence="1 2" key="1">
    <citation type="submission" date="2020-04" db="EMBL/GenBank/DDBJ databases">
        <authorList>
            <person name="Zhang R."/>
            <person name="Schippers A."/>
        </authorList>
    </citation>
    <scope>NUCLEOTIDE SEQUENCE [LARGE SCALE GENOMIC DNA]</scope>
    <source>
        <strain evidence="1 2">DSM 109850</strain>
    </source>
</reference>
<dbReference type="PANTHER" id="PTHR10091">
    <property type="entry name" value="ALDOSE-1-EPIMERASE"/>
    <property type="match status" value="1"/>
</dbReference>
<dbReference type="GO" id="GO:0030246">
    <property type="term" value="F:carbohydrate binding"/>
    <property type="evidence" value="ECO:0007669"/>
    <property type="project" value="InterPro"/>
</dbReference>
<evidence type="ECO:0000313" key="2">
    <source>
        <dbReference type="Proteomes" id="UP000533476"/>
    </source>
</evidence>
<sequence length="332" mass="37639">MRSGVRGETRYLGEDAVTLQFGRYEAVVLPRWGGNVVAFRRPDAGWSFLREPESFERFSEHPGVYGIPILFPPNRYADGTFTLFGRTYQFPINEPARHNFIHGFLNQLPWKVLGRGFTRRAAYVVLTHAVDVGHPFYTYFPHRFQLTLAYTLSAAGLSQWVRVRNRSPEPMPVMLGFHTAFSFPFNPGSAIEDCRLSVDIGQRLELDDRALPTGAVLPLDRVEQAFKAEGANPMVESFDNHYTVAHPGQVNQASIRDANIGVSLIYRVDPRFRYWMVWNDGARGRFVCVEPQTNMVNAPNLPNPEALGVVRLDPGQRLHTHSAILIRKKSQV</sequence>
<dbReference type="GO" id="GO:0006006">
    <property type="term" value="P:glucose metabolic process"/>
    <property type="evidence" value="ECO:0007669"/>
    <property type="project" value="TreeGrafter"/>
</dbReference>
<gene>
    <name evidence="1" type="ORF">HIJ39_10955</name>
</gene>
<dbReference type="Gene3D" id="2.70.98.10">
    <property type="match status" value="1"/>
</dbReference>
<dbReference type="RefSeq" id="WP_169099601.1">
    <property type="nucleotide sequence ID" value="NZ_JABBVZ010000033.1"/>
</dbReference>
<dbReference type="EMBL" id="JABBVZ010000033">
    <property type="protein sequence ID" value="NMP22867.1"/>
    <property type="molecule type" value="Genomic_DNA"/>
</dbReference>
<protein>
    <submittedName>
        <fullName evidence="1">Aldose 1-epimerase</fullName>
    </submittedName>
</protein>
<dbReference type="AlphaFoldDB" id="A0A7Y0L4L8"/>
<evidence type="ECO:0000313" key="1">
    <source>
        <dbReference type="EMBL" id="NMP22867.1"/>
    </source>
</evidence>
<name>A0A7Y0L4L8_9FIRM</name>
<accession>A0A7Y0L4L8</accession>
<dbReference type="GO" id="GO:0005737">
    <property type="term" value="C:cytoplasm"/>
    <property type="evidence" value="ECO:0007669"/>
    <property type="project" value="TreeGrafter"/>
</dbReference>
<comment type="caution">
    <text evidence="1">The sequence shown here is derived from an EMBL/GenBank/DDBJ whole genome shotgun (WGS) entry which is preliminary data.</text>
</comment>